<dbReference type="InterPro" id="IPR007463">
    <property type="entry name" value="DUF507"/>
</dbReference>
<gene>
    <name evidence="1" type="ORF">DESAMIL20_990</name>
</gene>
<dbReference type="STRING" id="1562698.DESAMIL20_990"/>
<name>A0A1X4XV72_9BACT</name>
<protein>
    <recommendedName>
        <fullName evidence="3">DUF507 family protein</fullName>
    </recommendedName>
</protein>
<reference evidence="1 2" key="1">
    <citation type="journal article" date="2017" name="Front. Microbiol.">
        <title>Genome Sequence of Desulfurella amilsii Strain TR1 and Comparative Genomics of Desulfurellaceae Family.</title>
        <authorList>
            <person name="Florentino A.P."/>
            <person name="Stams A.J."/>
            <person name="Sanchez-Andrea I."/>
        </authorList>
    </citation>
    <scope>NUCLEOTIDE SEQUENCE [LARGE SCALE GENOMIC DNA]</scope>
    <source>
        <strain evidence="1 2">TR1</strain>
    </source>
</reference>
<comment type="caution">
    <text evidence="1">The sequence shown here is derived from an EMBL/GenBank/DDBJ whole genome shotgun (WGS) entry which is preliminary data.</text>
</comment>
<evidence type="ECO:0000313" key="1">
    <source>
        <dbReference type="EMBL" id="OSS41437.1"/>
    </source>
</evidence>
<dbReference type="Pfam" id="PF04368">
    <property type="entry name" value="DUF507"/>
    <property type="match status" value="1"/>
</dbReference>
<evidence type="ECO:0000313" key="2">
    <source>
        <dbReference type="Proteomes" id="UP000194141"/>
    </source>
</evidence>
<dbReference type="AlphaFoldDB" id="A0A1X4XV72"/>
<evidence type="ECO:0008006" key="3">
    <source>
        <dbReference type="Google" id="ProtNLM"/>
    </source>
</evidence>
<dbReference type="EMBL" id="MDSU01000018">
    <property type="protein sequence ID" value="OSS41437.1"/>
    <property type="molecule type" value="Genomic_DNA"/>
</dbReference>
<organism evidence="1 2">
    <name type="scientific">Desulfurella amilsii</name>
    <dbReference type="NCBI Taxonomy" id="1562698"/>
    <lineage>
        <taxon>Bacteria</taxon>
        <taxon>Pseudomonadati</taxon>
        <taxon>Campylobacterota</taxon>
        <taxon>Desulfurellia</taxon>
        <taxon>Desulfurellales</taxon>
        <taxon>Desulfurellaceae</taxon>
        <taxon>Desulfurella</taxon>
    </lineage>
</organism>
<dbReference type="OrthoDB" id="13157at2"/>
<dbReference type="Proteomes" id="UP000194141">
    <property type="component" value="Unassembled WGS sequence"/>
</dbReference>
<keyword evidence="2" id="KW-1185">Reference proteome</keyword>
<proteinExistence type="predicted"/>
<accession>A0A1X4XV72</accession>
<sequence>MKYSKDRIRNIARNIIKNLENNKLVDFLVSRDILLSEIENVIEDYFKINAQAYEVALEEIKKKKKIMAGSIEWDITFHQLYEQELNKRLLK</sequence>
<dbReference type="RefSeq" id="WP_086033693.1">
    <property type="nucleotide sequence ID" value="NZ_MDSU01000018.1"/>
</dbReference>